<keyword evidence="4" id="KW-0472">Membrane</keyword>
<organism evidence="6 7">
    <name type="scientific">Drosophila busckii</name>
    <name type="common">Fruit fly</name>
    <dbReference type="NCBI Taxonomy" id="30019"/>
    <lineage>
        <taxon>Eukaryota</taxon>
        <taxon>Metazoa</taxon>
        <taxon>Ecdysozoa</taxon>
        <taxon>Arthropoda</taxon>
        <taxon>Hexapoda</taxon>
        <taxon>Insecta</taxon>
        <taxon>Pterygota</taxon>
        <taxon>Neoptera</taxon>
        <taxon>Endopterygota</taxon>
        <taxon>Diptera</taxon>
        <taxon>Brachycera</taxon>
        <taxon>Muscomorpha</taxon>
        <taxon>Ephydroidea</taxon>
        <taxon>Drosophilidae</taxon>
        <taxon>Drosophila</taxon>
    </lineage>
</organism>
<dbReference type="InterPro" id="IPR050271">
    <property type="entry name" value="UDP-glycosyltransferase"/>
</dbReference>
<gene>
    <name evidence="6" type="ORF">Dbus_chr2Lg461</name>
</gene>
<dbReference type="Proteomes" id="UP000494163">
    <property type="component" value="Chromosome 2L"/>
</dbReference>
<dbReference type="STRING" id="30019.A0A0M4E8M0"/>
<dbReference type="GO" id="GO:0008194">
    <property type="term" value="F:UDP-glycosyltransferase activity"/>
    <property type="evidence" value="ECO:0007669"/>
    <property type="project" value="InterPro"/>
</dbReference>
<dbReference type="Gene3D" id="3.40.50.2000">
    <property type="entry name" value="Glycogen Phosphorylase B"/>
    <property type="match status" value="2"/>
</dbReference>
<keyword evidence="7" id="KW-1185">Reference proteome</keyword>
<dbReference type="SUPFAM" id="SSF53756">
    <property type="entry name" value="UDP-Glycosyltransferase/glycogen phosphorylase"/>
    <property type="match status" value="1"/>
</dbReference>
<proteinExistence type="inferred from homology"/>
<dbReference type="PANTHER" id="PTHR48043">
    <property type="entry name" value="EG:EG0003.4 PROTEIN-RELATED"/>
    <property type="match status" value="1"/>
</dbReference>
<dbReference type="FunFam" id="3.40.50.2000:FF:000050">
    <property type="entry name" value="UDP-glucuronosyltransferase"/>
    <property type="match status" value="1"/>
</dbReference>
<evidence type="ECO:0000313" key="6">
    <source>
        <dbReference type="EMBL" id="ALC38376.1"/>
    </source>
</evidence>
<dbReference type="CDD" id="cd03784">
    <property type="entry name" value="GT1_Gtf-like"/>
    <property type="match status" value="1"/>
</dbReference>
<dbReference type="OMA" id="DTHEPNF"/>
<evidence type="ECO:0000256" key="3">
    <source>
        <dbReference type="ARBA" id="ARBA00022679"/>
    </source>
</evidence>
<keyword evidence="5" id="KW-0732">Signal</keyword>
<evidence type="ECO:0000256" key="1">
    <source>
        <dbReference type="ARBA" id="ARBA00009995"/>
    </source>
</evidence>
<keyword evidence="4" id="KW-1133">Transmembrane helix</keyword>
<comment type="similarity">
    <text evidence="1">Belongs to the UDP-glycosyltransferase family.</text>
</comment>
<feature type="transmembrane region" description="Helical" evidence="4">
    <location>
        <begin position="490"/>
        <end position="513"/>
    </location>
</feature>
<evidence type="ECO:0000256" key="2">
    <source>
        <dbReference type="ARBA" id="ARBA00022676"/>
    </source>
</evidence>
<name>A0A0M4E8M0_DROBS</name>
<accession>A0A0M4E8M0</accession>
<dbReference type="Pfam" id="PF00201">
    <property type="entry name" value="UDPGT"/>
    <property type="match status" value="1"/>
</dbReference>
<dbReference type="PANTHER" id="PTHR48043:SF159">
    <property type="entry name" value="EG:EG0003.4 PROTEIN-RELATED"/>
    <property type="match status" value="1"/>
</dbReference>
<dbReference type="InterPro" id="IPR002213">
    <property type="entry name" value="UDP_glucos_trans"/>
</dbReference>
<sequence>MARLLFVLFAALLISGSQSANILGVFTSLSPSHLILQMSMAKVLAEGGHNVTVVTAMKPPIMHKDIHLVQVPTSEQTMQELNSIIGSMAGRDNSNMLVSLFKSLGQMTFMFDLMRDTMAHRLVRNLYEQQSTKFDLVIIGSFMNNYQIGLAHKLKAPVVLISPMPANPMFDLMIGNPTSLSYVPITPTNLEPGQGLSLMQRIKNFVGNYAFKIFIYIIENNNKRYYSELYGDDPSMPDYAELTKNVSMIFCNSHGLSEGPIRAAVPALVEVSGLQIKDTPDALPQEMAEFISKAKHGAILLSLGSNVKGEHIKPDTVTKMFNVLSKLKQRVIWKWEDLSNVPGKSPNILYSKWLPQDDILAQPNLKLFITHAGKGGITEATYHGKPMLALPVFGDQPNNAEKMVKSGFGLSLSLLTLEEQPFQQSLDEVLNNPMYADKVKAFSALYRDRPLTARQSVLYWTEYVLRHHGAQHMQSPLVHMGIIAANNLDVYALLLALLIALLFLAKCFIKFVYKKCTGKAKQVKKAKKH</sequence>
<evidence type="ECO:0000256" key="4">
    <source>
        <dbReference type="SAM" id="Phobius"/>
    </source>
</evidence>
<dbReference type="EMBL" id="CP012523">
    <property type="protein sequence ID" value="ALC38376.1"/>
    <property type="molecule type" value="Genomic_DNA"/>
</dbReference>
<keyword evidence="4" id="KW-0812">Transmembrane</keyword>
<keyword evidence="2" id="KW-0328">Glycosyltransferase</keyword>
<reference evidence="6 7" key="1">
    <citation type="submission" date="2015-08" db="EMBL/GenBank/DDBJ databases">
        <title>Ancestral chromatin configuration constrains chromatin evolution on differentiating sex chromosomes in Drosophila.</title>
        <authorList>
            <person name="Zhou Q."/>
            <person name="Bachtrog D."/>
        </authorList>
    </citation>
    <scope>NUCLEOTIDE SEQUENCE [LARGE SCALE GENOMIC DNA]</scope>
    <source>
        <tissue evidence="6">Whole larvae</tissue>
    </source>
</reference>
<dbReference type="OrthoDB" id="5835829at2759"/>
<dbReference type="AlphaFoldDB" id="A0A0M4E8M0"/>
<protein>
    <submittedName>
        <fullName evidence="6">CG5999</fullName>
    </submittedName>
</protein>
<evidence type="ECO:0000256" key="5">
    <source>
        <dbReference type="SAM" id="SignalP"/>
    </source>
</evidence>
<feature type="chain" id="PRO_5005793219" evidence="5">
    <location>
        <begin position="20"/>
        <end position="529"/>
    </location>
</feature>
<feature type="signal peptide" evidence="5">
    <location>
        <begin position="1"/>
        <end position="19"/>
    </location>
</feature>
<evidence type="ECO:0000313" key="7">
    <source>
        <dbReference type="Proteomes" id="UP000494163"/>
    </source>
</evidence>
<keyword evidence="3" id="KW-0808">Transferase</keyword>